<feature type="transmembrane region" description="Helical" evidence="6">
    <location>
        <begin position="390"/>
        <end position="410"/>
    </location>
</feature>
<reference evidence="7 8" key="1">
    <citation type="journal article" date="2015" name="Microbiome">
        <title>Genomic resolution of linkages in carbon, nitrogen, and sulfur cycling among widespread estuary sediment bacteria.</title>
        <authorList>
            <person name="Baker B.J."/>
            <person name="Lazar C.S."/>
            <person name="Teske A.P."/>
            <person name="Dick G.J."/>
        </authorList>
    </citation>
    <scope>NUCLEOTIDE SEQUENCE [LARGE SCALE GENOMIC DNA]</scope>
    <source>
        <strain evidence="7">DG_54_3</strain>
    </source>
</reference>
<dbReference type="AlphaFoldDB" id="A0A0S7Y5S6"/>
<protein>
    <submittedName>
        <fullName evidence="7">Uncharacterized protein</fullName>
    </submittedName>
</protein>
<keyword evidence="5 6" id="KW-0472">Membrane</keyword>
<feature type="transmembrane region" description="Helical" evidence="6">
    <location>
        <begin position="182"/>
        <end position="206"/>
    </location>
</feature>
<name>A0A0S7Y5S6_UNCSA</name>
<dbReference type="PANTHER" id="PTHR30250">
    <property type="entry name" value="PST FAMILY PREDICTED COLANIC ACID TRANSPORTER"/>
    <property type="match status" value="1"/>
</dbReference>
<feature type="transmembrane region" description="Helical" evidence="6">
    <location>
        <begin position="328"/>
        <end position="351"/>
    </location>
</feature>
<dbReference type="InterPro" id="IPR002797">
    <property type="entry name" value="Polysacc_synth"/>
</dbReference>
<evidence type="ECO:0000256" key="6">
    <source>
        <dbReference type="SAM" id="Phobius"/>
    </source>
</evidence>
<keyword evidence="3 6" id="KW-0812">Transmembrane</keyword>
<dbReference type="CDD" id="cd13128">
    <property type="entry name" value="MATE_Wzx_like"/>
    <property type="match status" value="1"/>
</dbReference>
<feature type="transmembrane region" description="Helical" evidence="6">
    <location>
        <begin position="52"/>
        <end position="73"/>
    </location>
</feature>
<keyword evidence="4 6" id="KW-1133">Transmembrane helix</keyword>
<evidence type="ECO:0000313" key="7">
    <source>
        <dbReference type="EMBL" id="KPJ69807.1"/>
    </source>
</evidence>
<comment type="subcellular location">
    <subcellularLocation>
        <location evidence="1">Cell membrane</location>
        <topology evidence="1">Multi-pass membrane protein</topology>
    </subcellularLocation>
</comment>
<dbReference type="PANTHER" id="PTHR30250:SF11">
    <property type="entry name" value="O-ANTIGEN TRANSPORTER-RELATED"/>
    <property type="match status" value="1"/>
</dbReference>
<feature type="transmembrane region" description="Helical" evidence="6">
    <location>
        <begin position="422"/>
        <end position="442"/>
    </location>
</feature>
<evidence type="ECO:0000313" key="8">
    <source>
        <dbReference type="Proteomes" id="UP000051861"/>
    </source>
</evidence>
<dbReference type="InterPro" id="IPR050833">
    <property type="entry name" value="Poly_Biosynth_Transport"/>
</dbReference>
<comment type="caution">
    <text evidence="7">The sequence shown here is derived from an EMBL/GenBank/DDBJ whole genome shotgun (WGS) entry which is preliminary data.</text>
</comment>
<dbReference type="Pfam" id="PF01943">
    <property type="entry name" value="Polysacc_synt"/>
    <property type="match status" value="1"/>
</dbReference>
<feature type="transmembrane region" description="Helical" evidence="6">
    <location>
        <begin position="218"/>
        <end position="237"/>
    </location>
</feature>
<proteinExistence type="predicted"/>
<evidence type="ECO:0000256" key="2">
    <source>
        <dbReference type="ARBA" id="ARBA00022475"/>
    </source>
</evidence>
<feature type="transmembrane region" description="Helical" evidence="6">
    <location>
        <begin position="85"/>
        <end position="104"/>
    </location>
</feature>
<feature type="transmembrane region" description="Helical" evidence="6">
    <location>
        <begin position="298"/>
        <end position="316"/>
    </location>
</feature>
<organism evidence="7 8">
    <name type="scientific">candidate division WOR-1 bacterium DG_54_3</name>
    <dbReference type="NCBI Taxonomy" id="1703775"/>
    <lineage>
        <taxon>Bacteria</taxon>
        <taxon>Bacillati</taxon>
        <taxon>Saganbacteria</taxon>
    </lineage>
</organism>
<feature type="transmembrane region" description="Helical" evidence="6">
    <location>
        <begin position="257"/>
        <end position="277"/>
    </location>
</feature>
<evidence type="ECO:0000256" key="4">
    <source>
        <dbReference type="ARBA" id="ARBA00022989"/>
    </source>
</evidence>
<feature type="transmembrane region" description="Helical" evidence="6">
    <location>
        <begin position="152"/>
        <end position="176"/>
    </location>
</feature>
<evidence type="ECO:0000256" key="5">
    <source>
        <dbReference type="ARBA" id="ARBA00023136"/>
    </source>
</evidence>
<dbReference type="GO" id="GO:0005886">
    <property type="term" value="C:plasma membrane"/>
    <property type="evidence" value="ECO:0007669"/>
    <property type="project" value="UniProtKB-SubCell"/>
</dbReference>
<gene>
    <name evidence="7" type="ORF">AMJ44_02205</name>
</gene>
<sequence>MDIETQLKNFLKHALTYASGDLLRKVVGFLMIPIYTRYLMTTGYGVLEIMDSTVTVIALFWGLRISSAVVRFYYEYDEEKEKQEVISTALIAIFITAIFLVIISQCISDKVSYLIFDTPYYEKYFKIAFVTLALSLICGVPESSLIAGKRSMFYTCINVFVFVSYLSLNIFFVVFAKKGILGILYSSLITKSAYTIFLCFWFLVNHKVSFSFNKLKNMIKYGLPLLPASIGMFILNYSDRFILQKLTTSAEVGIYALGYKLAFMLAFLVIEPVKRILDPQMFDISRESNGRDTMSKMFTYLVLILVFCGLGLASFAKPAINIMATPAFYPAVKAIPFILLGYILMGASTFFQSALMITKRTHYIGLSVILAAITNPIFNLLLIPKYGAMGAAYSTAISFLSMLVIVYYFSQKSYHIDCEWSRILKIVTCGLFLFFLDQIIAAEKTFVSIIYKLFLLGSFPILLYFLNFFTGEEMHSIRVTASRWRRRFRILGDRSENILKEL</sequence>
<dbReference type="EMBL" id="LIZX01000013">
    <property type="protein sequence ID" value="KPJ69807.1"/>
    <property type="molecule type" value="Genomic_DNA"/>
</dbReference>
<evidence type="ECO:0000256" key="1">
    <source>
        <dbReference type="ARBA" id="ARBA00004651"/>
    </source>
</evidence>
<feature type="transmembrane region" description="Helical" evidence="6">
    <location>
        <begin position="124"/>
        <end position="140"/>
    </location>
</feature>
<feature type="transmembrane region" description="Helical" evidence="6">
    <location>
        <begin position="22"/>
        <end position="40"/>
    </location>
</feature>
<accession>A0A0S7Y5S6</accession>
<feature type="transmembrane region" description="Helical" evidence="6">
    <location>
        <begin position="448"/>
        <end position="469"/>
    </location>
</feature>
<dbReference type="Proteomes" id="UP000051861">
    <property type="component" value="Unassembled WGS sequence"/>
</dbReference>
<keyword evidence="2" id="KW-1003">Cell membrane</keyword>
<feature type="transmembrane region" description="Helical" evidence="6">
    <location>
        <begin position="363"/>
        <end position="384"/>
    </location>
</feature>
<evidence type="ECO:0000256" key="3">
    <source>
        <dbReference type="ARBA" id="ARBA00022692"/>
    </source>
</evidence>